<organism evidence="1 2">
    <name type="scientific">Cellulomonas algicola</name>
    <dbReference type="NCBI Taxonomy" id="2071633"/>
    <lineage>
        <taxon>Bacteria</taxon>
        <taxon>Bacillati</taxon>
        <taxon>Actinomycetota</taxon>
        <taxon>Actinomycetes</taxon>
        <taxon>Micrococcales</taxon>
        <taxon>Cellulomonadaceae</taxon>
        <taxon>Cellulomonas</taxon>
    </lineage>
</organism>
<sequence length="149" mass="16654">MALPDTFDLATAYSFSVKIDGIQIPHVMEVSGLKAEVDKVTYQQQASDGKFVTRQMMGRQKAGEFKVKRGLTDSTTVTDWLKAVFEGKLADARKTAEVAIYTSDNQLLKRMNFRNVWVKDVELGGTLKAGSTEPLSETFTVCWDEMEFA</sequence>
<dbReference type="InterPro" id="IPR010667">
    <property type="entry name" value="Phage_T4_Gp19"/>
</dbReference>
<proteinExistence type="predicted"/>
<evidence type="ECO:0000313" key="1">
    <source>
        <dbReference type="EMBL" id="GCD21469.1"/>
    </source>
</evidence>
<dbReference type="PANTHER" id="PTHR38009:SF1">
    <property type="entry name" value="CONSERVED HYPOTHETICAL PHAGE TAIL PROTEIN"/>
    <property type="match status" value="1"/>
</dbReference>
<reference evidence="1 2" key="1">
    <citation type="submission" date="2018-11" db="EMBL/GenBank/DDBJ databases">
        <title>Draft genome sequence of Cellulomonas takizawaensis strain TKZ-21.</title>
        <authorList>
            <person name="Yamamura H."/>
            <person name="Hayashi T."/>
            <person name="Hamada M."/>
            <person name="Serisawa Y."/>
            <person name="Matsuyama K."/>
            <person name="Nakagawa Y."/>
            <person name="Otoguro M."/>
            <person name="Yanagida F."/>
            <person name="Hayakawa M."/>
        </authorList>
    </citation>
    <scope>NUCLEOTIDE SEQUENCE [LARGE SCALE GENOMIC DNA]</scope>
    <source>
        <strain evidence="1 2">TKZ-21</strain>
    </source>
</reference>
<dbReference type="RefSeq" id="WP_124343995.1">
    <property type="nucleotide sequence ID" value="NZ_BHYL01000291.1"/>
</dbReference>
<dbReference type="Proteomes" id="UP000288246">
    <property type="component" value="Unassembled WGS sequence"/>
</dbReference>
<dbReference type="Pfam" id="PF06841">
    <property type="entry name" value="Phage_T4_gp19"/>
    <property type="match status" value="1"/>
</dbReference>
<name>A0A401V3H6_9CELL</name>
<evidence type="ECO:0000313" key="2">
    <source>
        <dbReference type="Proteomes" id="UP000288246"/>
    </source>
</evidence>
<dbReference type="EMBL" id="BHYL01000291">
    <property type="protein sequence ID" value="GCD21469.1"/>
    <property type="molecule type" value="Genomic_DNA"/>
</dbReference>
<dbReference type="AlphaFoldDB" id="A0A401V3H6"/>
<accession>A0A401V3H6</accession>
<dbReference type="PANTHER" id="PTHR38009">
    <property type="entry name" value="CONSERVED HYPOTHETICAL PHAGE TAIL PROTEIN"/>
    <property type="match status" value="1"/>
</dbReference>
<evidence type="ECO:0008006" key="3">
    <source>
        <dbReference type="Google" id="ProtNLM"/>
    </source>
</evidence>
<comment type="caution">
    <text evidence="1">The sequence shown here is derived from an EMBL/GenBank/DDBJ whole genome shotgun (WGS) entry which is preliminary data.</text>
</comment>
<dbReference type="OrthoDB" id="3470895at2"/>
<dbReference type="NCBIfam" id="TIGR02241">
    <property type="entry name" value="conserved hypothetical phage tail region protein"/>
    <property type="match status" value="1"/>
</dbReference>
<protein>
    <recommendedName>
        <fullName evidence="3">Phage tail protein</fullName>
    </recommendedName>
</protein>
<gene>
    <name evidence="1" type="ORF">CTKZ_30310</name>
</gene>
<keyword evidence="2" id="KW-1185">Reference proteome</keyword>
<dbReference type="GO" id="GO:0005198">
    <property type="term" value="F:structural molecule activity"/>
    <property type="evidence" value="ECO:0007669"/>
    <property type="project" value="InterPro"/>
</dbReference>
<dbReference type="InterPro" id="IPR011747">
    <property type="entry name" value="CHP02241"/>
</dbReference>